<gene>
    <name evidence="1" type="ORF">SYN_02328</name>
</gene>
<dbReference type="KEGG" id="sat:SYN_02328"/>
<accession>Q2LQD7</accession>
<evidence type="ECO:0000313" key="1">
    <source>
        <dbReference type="EMBL" id="ABC76397.1"/>
    </source>
</evidence>
<name>Q2LQD7_SYNAS</name>
<dbReference type="Proteomes" id="UP000001933">
    <property type="component" value="Chromosome"/>
</dbReference>
<proteinExistence type="predicted"/>
<dbReference type="InParanoid" id="Q2LQD7"/>
<dbReference type="HOGENOM" id="CLU_127713_0_0_7"/>
<dbReference type="STRING" id="56780.SYN_02328"/>
<dbReference type="PROSITE" id="PS51257">
    <property type="entry name" value="PROKAR_LIPOPROTEIN"/>
    <property type="match status" value="1"/>
</dbReference>
<protein>
    <submittedName>
        <fullName evidence="1">Hypothetical cytosolic protein</fullName>
    </submittedName>
</protein>
<sequence length="181" mass="19992">MTMEKTGKDLNRLHGFTLVISGSCLNEEESMRRRNCGNGNQLSLEGLIELPKPPELIGGSLAYGAELRATLAAALKETRLSRYEVAAKMSELTGTEISKAQIDSWAAESREGWRFPFEYAAAFEAALGTYCLTELLARKRGYKVYMGDDIRQAEIGKISQQIADLNAKLAILKKGKIEETI</sequence>
<organism evidence="1 2">
    <name type="scientific">Syntrophus aciditrophicus (strain SB)</name>
    <dbReference type="NCBI Taxonomy" id="56780"/>
    <lineage>
        <taxon>Bacteria</taxon>
        <taxon>Pseudomonadati</taxon>
        <taxon>Thermodesulfobacteriota</taxon>
        <taxon>Syntrophia</taxon>
        <taxon>Syntrophales</taxon>
        <taxon>Syntrophaceae</taxon>
        <taxon>Syntrophus</taxon>
    </lineage>
</organism>
<dbReference type="EMBL" id="CP000252">
    <property type="protein sequence ID" value="ABC76397.1"/>
    <property type="molecule type" value="Genomic_DNA"/>
</dbReference>
<dbReference type="eggNOG" id="ENOG5032ZFV">
    <property type="taxonomic scope" value="Bacteria"/>
</dbReference>
<reference evidence="1 2" key="1">
    <citation type="journal article" date="2007" name="Proc. Natl. Acad. Sci. U.S.A.">
        <title>The genome of Syntrophus aciditrophicus: life at the thermodynamic limit of microbial growth.</title>
        <authorList>
            <person name="McInerney M.J."/>
            <person name="Rohlin L."/>
            <person name="Mouttaki H."/>
            <person name="Kim U."/>
            <person name="Krupp R.S."/>
            <person name="Rios-Hernandez L."/>
            <person name="Sieber J."/>
            <person name="Struchtemeyer C.G."/>
            <person name="Bhattacharyya A."/>
            <person name="Campbell J.W."/>
            <person name="Gunsalus R.P."/>
        </authorList>
    </citation>
    <scope>NUCLEOTIDE SEQUENCE [LARGE SCALE GENOMIC DNA]</scope>
    <source>
        <strain evidence="1 2">SB</strain>
    </source>
</reference>
<evidence type="ECO:0000313" key="2">
    <source>
        <dbReference type="Proteomes" id="UP000001933"/>
    </source>
</evidence>
<keyword evidence="2" id="KW-1185">Reference proteome</keyword>
<dbReference type="AlphaFoldDB" id="Q2LQD7"/>